<dbReference type="Gramene" id="PRQ60828">
    <property type="protein sequence ID" value="PRQ60828"/>
    <property type="gene ID" value="RchiOBHm_Chr0c38g0503091"/>
</dbReference>
<reference evidence="6 7" key="1">
    <citation type="journal article" date="2018" name="Nat. Genet.">
        <title>The Rosa genome provides new insights in the design of modern roses.</title>
        <authorList>
            <person name="Bendahmane M."/>
        </authorList>
    </citation>
    <scope>NUCLEOTIDE SEQUENCE [LARGE SCALE GENOMIC DNA]</scope>
    <source>
        <strain evidence="7">cv. Old Blush</strain>
    </source>
</reference>
<name>A0A2P6SQ80_ROSCH</name>
<keyword evidence="3" id="KW-0812">Transmembrane</keyword>
<evidence type="ECO:0000313" key="6">
    <source>
        <dbReference type="EMBL" id="PRQ60828.1"/>
    </source>
</evidence>
<dbReference type="Pfam" id="PF05055">
    <property type="entry name" value="DUF677"/>
    <property type="match status" value="1"/>
</dbReference>
<protein>
    <submittedName>
        <fullName evidence="6">Uncharacterized protein</fullName>
    </submittedName>
</protein>
<organism evidence="6 7">
    <name type="scientific">Rosa chinensis</name>
    <name type="common">China rose</name>
    <dbReference type="NCBI Taxonomy" id="74649"/>
    <lineage>
        <taxon>Eukaryota</taxon>
        <taxon>Viridiplantae</taxon>
        <taxon>Streptophyta</taxon>
        <taxon>Embryophyta</taxon>
        <taxon>Tracheophyta</taxon>
        <taxon>Spermatophyta</taxon>
        <taxon>Magnoliopsida</taxon>
        <taxon>eudicotyledons</taxon>
        <taxon>Gunneridae</taxon>
        <taxon>Pentapetalae</taxon>
        <taxon>rosids</taxon>
        <taxon>fabids</taxon>
        <taxon>Rosales</taxon>
        <taxon>Rosaceae</taxon>
        <taxon>Rosoideae</taxon>
        <taxon>Rosoideae incertae sedis</taxon>
        <taxon>Rosa</taxon>
    </lineage>
</organism>
<sequence length="213" mass="24781">MGESYKKRNEQLKSFKDDPVVESLANNVRIRAEAVNNIRKKEGFSIAFLKEVTAFVSYMNGQAASVILACKQDISTSNKSFKLVVNEYLNNSEQLLDFCSALDKFVKSARDSHLYTQYVVQQCFDNKMETEYCLKILEKLKILKSSDDIHTDSAESLHQKIKGLIAQFEKLCKNLVHEILRLMKRRIVLVLRRNTQVLHIRVFLRLVWYLQDL</sequence>
<evidence type="ECO:0000313" key="7">
    <source>
        <dbReference type="Proteomes" id="UP000238479"/>
    </source>
</evidence>
<evidence type="ECO:0000256" key="1">
    <source>
        <dbReference type="ARBA" id="ARBA00004370"/>
    </source>
</evidence>
<dbReference type="EMBL" id="PDCK01000033">
    <property type="protein sequence ID" value="PRQ60828.1"/>
    <property type="molecule type" value="Genomic_DNA"/>
</dbReference>
<dbReference type="GO" id="GO:0016020">
    <property type="term" value="C:membrane"/>
    <property type="evidence" value="ECO:0007669"/>
    <property type="project" value="UniProtKB-SubCell"/>
</dbReference>
<keyword evidence="7" id="KW-1185">Reference proteome</keyword>
<dbReference type="Proteomes" id="UP000238479">
    <property type="component" value="Unassembled WGS sequence"/>
</dbReference>
<evidence type="ECO:0000256" key="3">
    <source>
        <dbReference type="ARBA" id="ARBA00022692"/>
    </source>
</evidence>
<dbReference type="STRING" id="74649.A0A2P6SQ80"/>
<dbReference type="InterPro" id="IPR007749">
    <property type="entry name" value="DUF677"/>
</dbReference>
<accession>A0A2P6SQ80</accession>
<comment type="caution">
    <text evidence="6">The sequence shown here is derived from an EMBL/GenBank/DDBJ whole genome shotgun (WGS) entry which is preliminary data.</text>
</comment>
<dbReference type="AlphaFoldDB" id="A0A2P6SQ80"/>
<comment type="similarity">
    <text evidence="2">Belongs to the UPF0496 family.</text>
</comment>
<keyword evidence="5" id="KW-0472">Membrane</keyword>
<evidence type="ECO:0000256" key="2">
    <source>
        <dbReference type="ARBA" id="ARBA00009074"/>
    </source>
</evidence>
<keyword evidence="4" id="KW-1133">Transmembrane helix</keyword>
<gene>
    <name evidence="6" type="ORF">RchiOBHm_Chr0c38g0503091</name>
</gene>
<comment type="subcellular location">
    <subcellularLocation>
        <location evidence="1">Membrane</location>
    </subcellularLocation>
</comment>
<proteinExistence type="inferred from homology"/>
<evidence type="ECO:0000256" key="5">
    <source>
        <dbReference type="ARBA" id="ARBA00023136"/>
    </source>
</evidence>
<evidence type="ECO:0000256" key="4">
    <source>
        <dbReference type="ARBA" id="ARBA00022989"/>
    </source>
</evidence>